<proteinExistence type="predicted"/>
<organism evidence="1 2">
    <name type="scientific">Catonella morbi ATCC 51271</name>
    <dbReference type="NCBI Taxonomy" id="592026"/>
    <lineage>
        <taxon>Bacteria</taxon>
        <taxon>Bacillati</taxon>
        <taxon>Bacillota</taxon>
        <taxon>Clostridia</taxon>
        <taxon>Lachnospirales</taxon>
        <taxon>Lachnospiraceae</taxon>
        <taxon>Catonella</taxon>
    </lineage>
</organism>
<comment type="caution">
    <text evidence="1">The sequence shown here is derived from an EMBL/GenBank/DDBJ whole genome shotgun (WGS) entry which is preliminary data.</text>
</comment>
<evidence type="ECO:0000313" key="1">
    <source>
        <dbReference type="EMBL" id="ESL03596.1"/>
    </source>
</evidence>
<sequence>MAFRKIGKLFLKRSFKNSFLSKKKFIIFPQKLNFLVQLEVRFSIHVYFTYQDKIKLAKDLAARYHNGIQVFYYIRLRI</sequence>
<evidence type="ECO:0000313" key="2">
    <source>
        <dbReference type="Proteomes" id="UP000018227"/>
    </source>
</evidence>
<keyword evidence="2" id="KW-1185">Reference proteome</keyword>
<name>V2Y7G0_9FIRM</name>
<dbReference type="EMBL" id="ACIL03000009">
    <property type="protein sequence ID" value="ESL03596.1"/>
    <property type="molecule type" value="Genomic_DNA"/>
</dbReference>
<dbReference type="AlphaFoldDB" id="V2Y7G0"/>
<protein>
    <submittedName>
        <fullName evidence="1">Uncharacterized protein</fullName>
    </submittedName>
</protein>
<dbReference type="HOGENOM" id="CLU_2615527_0_0_9"/>
<accession>V2Y7G0</accession>
<gene>
    <name evidence="1" type="ORF">GCWU0000282_001308</name>
</gene>
<reference evidence="1 2" key="1">
    <citation type="submission" date="2013-06" db="EMBL/GenBank/DDBJ databases">
        <authorList>
            <person name="Weinstock G."/>
            <person name="Sodergren E."/>
            <person name="Clifton S."/>
            <person name="Fulton L."/>
            <person name="Fulton B."/>
            <person name="Courtney L."/>
            <person name="Fronick C."/>
            <person name="Harrison M."/>
            <person name="Strong C."/>
            <person name="Farmer C."/>
            <person name="Delahaunty K."/>
            <person name="Markovic C."/>
            <person name="Hall O."/>
            <person name="Minx P."/>
            <person name="Tomlinson C."/>
            <person name="Mitreva M."/>
            <person name="Nelson J."/>
            <person name="Hou S."/>
            <person name="Wollam A."/>
            <person name="Pepin K.H."/>
            <person name="Johnson M."/>
            <person name="Bhonagiri V."/>
            <person name="Nash W.E."/>
            <person name="Warren W."/>
            <person name="Chinwalla A."/>
            <person name="Mardis E.R."/>
            <person name="Wilson R.K."/>
        </authorList>
    </citation>
    <scope>NUCLEOTIDE SEQUENCE [LARGE SCALE GENOMIC DNA]</scope>
    <source>
        <strain evidence="1 2">ATCC 51271</strain>
    </source>
</reference>
<dbReference type="STRING" id="592026.GCWU0000282_001308"/>
<dbReference type="Proteomes" id="UP000018227">
    <property type="component" value="Unassembled WGS sequence"/>
</dbReference>